<dbReference type="Proteomes" id="UP000029858">
    <property type="component" value="Unassembled WGS sequence"/>
</dbReference>
<protein>
    <submittedName>
        <fullName evidence="1">Uncharacterized protein</fullName>
    </submittedName>
</protein>
<dbReference type="EMBL" id="JRKQ01000012">
    <property type="protein sequence ID" value="KGJ23060.1"/>
    <property type="molecule type" value="Genomic_DNA"/>
</dbReference>
<organism evidence="1 2">
    <name type="scientific">Paracoccus sanguinis</name>
    <dbReference type="NCBI Taxonomy" id="1545044"/>
    <lineage>
        <taxon>Bacteria</taxon>
        <taxon>Pseudomonadati</taxon>
        <taxon>Pseudomonadota</taxon>
        <taxon>Alphaproteobacteria</taxon>
        <taxon>Rhodobacterales</taxon>
        <taxon>Paracoccaceae</taxon>
        <taxon>Paracoccus</taxon>
    </lineage>
</organism>
<dbReference type="AlphaFoldDB" id="A0A099GJR5"/>
<dbReference type="RefSeq" id="WP_036707637.1">
    <property type="nucleotide sequence ID" value="NZ_JRKQ01000012.1"/>
</dbReference>
<reference evidence="1 2" key="1">
    <citation type="submission" date="2014-09" db="EMBL/GenBank/DDBJ databases">
        <authorList>
            <person name="McGinnis J.M."/>
            <person name="Wolfgang W.J."/>
        </authorList>
    </citation>
    <scope>NUCLEOTIDE SEQUENCE [LARGE SCALE GENOMIC DNA]</scope>
    <source>
        <strain evidence="1 2">5503</strain>
    </source>
</reference>
<accession>A0A099GJR5</accession>
<name>A0A099GJR5_9RHOB</name>
<sequence>MSTIDCGAAPAVRGWRLSDWVARVSHWRARTACRETLAELPADLRADVGADGGLPLARHENGGRVFVSYGRPDSTLSGWHW</sequence>
<gene>
    <name evidence="1" type="ORF">IX56_04175</name>
</gene>
<proteinExistence type="predicted"/>
<comment type="caution">
    <text evidence="1">The sequence shown here is derived from an EMBL/GenBank/DDBJ whole genome shotgun (WGS) entry which is preliminary data.</text>
</comment>
<reference evidence="1 2" key="2">
    <citation type="submission" date="2014-10" db="EMBL/GenBank/DDBJ databases">
        <title>Paracoccus sanguinis sp. nov., isolated from clinical specimens of New York State patients.</title>
        <authorList>
            <person name="Mingle L.A."/>
            <person name="Cole J.A."/>
            <person name="Lapierre P."/>
            <person name="Musser K.A."/>
        </authorList>
    </citation>
    <scope>NUCLEOTIDE SEQUENCE [LARGE SCALE GENOMIC DNA]</scope>
    <source>
        <strain evidence="1 2">5503</strain>
    </source>
</reference>
<evidence type="ECO:0000313" key="2">
    <source>
        <dbReference type="Proteomes" id="UP000029858"/>
    </source>
</evidence>
<evidence type="ECO:0000313" key="1">
    <source>
        <dbReference type="EMBL" id="KGJ23060.1"/>
    </source>
</evidence>